<dbReference type="InterPro" id="IPR023393">
    <property type="entry name" value="START-like_dom_sf"/>
</dbReference>
<dbReference type="EMBL" id="JAEKNQ010000019">
    <property type="protein sequence ID" value="MBJ7602418.1"/>
    <property type="molecule type" value="Genomic_DNA"/>
</dbReference>
<dbReference type="InterPro" id="IPR019587">
    <property type="entry name" value="Polyketide_cyclase/dehydratase"/>
</dbReference>
<sequence length="98" mass="10997">MNAPIDIVWQFLASPAEYAAWTDAEFLRAEPSGAAAEGQKIFFRTRALGRWWPVVMEVGTVDPPHGLELRVQLPLGIINSEHINVLPLGRRETRVSFN</sequence>
<evidence type="ECO:0000313" key="2">
    <source>
        <dbReference type="Proteomes" id="UP000620075"/>
    </source>
</evidence>
<reference evidence="1 2" key="1">
    <citation type="submission" date="2020-10" db="EMBL/GenBank/DDBJ databases">
        <title>Ca. Dormibacterota MAGs.</title>
        <authorList>
            <person name="Montgomery K."/>
        </authorList>
    </citation>
    <scope>NUCLEOTIDE SEQUENCE [LARGE SCALE GENOMIC DNA]</scope>
    <source>
        <strain evidence="1">SC8811_S16_3</strain>
    </source>
</reference>
<name>A0A934NCT6_9BACT</name>
<dbReference type="Pfam" id="PF10604">
    <property type="entry name" value="Polyketide_cyc2"/>
    <property type="match status" value="1"/>
</dbReference>
<dbReference type="CDD" id="cd07812">
    <property type="entry name" value="SRPBCC"/>
    <property type="match status" value="1"/>
</dbReference>
<evidence type="ECO:0000313" key="1">
    <source>
        <dbReference type="EMBL" id="MBJ7602418.1"/>
    </source>
</evidence>
<accession>A0A934NCT6</accession>
<comment type="caution">
    <text evidence="1">The sequence shown here is derived from an EMBL/GenBank/DDBJ whole genome shotgun (WGS) entry which is preliminary data.</text>
</comment>
<organism evidence="1 2">
    <name type="scientific">Candidatus Dormiibacter inghamiae</name>
    <dbReference type="NCBI Taxonomy" id="3127013"/>
    <lineage>
        <taxon>Bacteria</taxon>
        <taxon>Bacillati</taxon>
        <taxon>Candidatus Dormiibacterota</taxon>
        <taxon>Candidatus Dormibacteria</taxon>
        <taxon>Candidatus Dormibacterales</taxon>
        <taxon>Candidatus Dormibacteraceae</taxon>
        <taxon>Candidatus Dormiibacter</taxon>
    </lineage>
</organism>
<dbReference type="Proteomes" id="UP000620075">
    <property type="component" value="Unassembled WGS sequence"/>
</dbReference>
<dbReference type="Gene3D" id="3.30.530.20">
    <property type="match status" value="1"/>
</dbReference>
<proteinExistence type="predicted"/>
<protein>
    <submittedName>
        <fullName evidence="1">SRPBCC family protein</fullName>
    </submittedName>
</protein>
<dbReference type="AlphaFoldDB" id="A0A934NCT6"/>
<dbReference type="RefSeq" id="WP_338176915.1">
    <property type="nucleotide sequence ID" value="NZ_JAEKNQ010000019.1"/>
</dbReference>
<gene>
    <name evidence="1" type="ORF">JF888_04385</name>
</gene>
<dbReference type="SUPFAM" id="SSF55961">
    <property type="entry name" value="Bet v1-like"/>
    <property type="match status" value="1"/>
</dbReference>